<comment type="caution">
    <text evidence="1">The sequence shown here is derived from an EMBL/GenBank/DDBJ whole genome shotgun (WGS) entry which is preliminary data.</text>
</comment>
<protein>
    <submittedName>
        <fullName evidence="1">Uncharacterized protein</fullName>
    </submittedName>
</protein>
<gene>
    <name evidence="1" type="ORF">GN958_ATG09465</name>
</gene>
<proteinExistence type="predicted"/>
<organism evidence="1 2">
    <name type="scientific">Phytophthora infestans</name>
    <name type="common">Potato late blight agent</name>
    <name type="synonym">Botrytis infestans</name>
    <dbReference type="NCBI Taxonomy" id="4787"/>
    <lineage>
        <taxon>Eukaryota</taxon>
        <taxon>Sar</taxon>
        <taxon>Stramenopiles</taxon>
        <taxon>Oomycota</taxon>
        <taxon>Peronosporomycetes</taxon>
        <taxon>Peronosporales</taxon>
        <taxon>Peronosporaceae</taxon>
        <taxon>Phytophthora</taxon>
    </lineage>
</organism>
<name>A0A8S9UQM8_PHYIN</name>
<sequence>MTKAHVSAQTHDLAAYQVQLQTTQQLQAQQKQLYTEARVQQARAEAESRMGAFRDDIRRANQFCCY</sequence>
<evidence type="ECO:0000313" key="2">
    <source>
        <dbReference type="Proteomes" id="UP000704712"/>
    </source>
</evidence>
<reference evidence="1" key="1">
    <citation type="submission" date="2020-03" db="EMBL/GenBank/DDBJ databases">
        <title>Hybrid Assembly of Korean Phytophthora infestans isolates.</title>
        <authorList>
            <person name="Prokchorchik M."/>
            <person name="Lee Y."/>
            <person name="Seo J."/>
            <person name="Cho J.-H."/>
            <person name="Park Y.-E."/>
            <person name="Jang D.-C."/>
            <person name="Im J.-S."/>
            <person name="Choi J.-G."/>
            <person name="Park H.-J."/>
            <person name="Lee G.-B."/>
            <person name="Lee Y.-G."/>
            <person name="Hong S.-Y."/>
            <person name="Cho K."/>
            <person name="Sohn K.H."/>
        </authorList>
    </citation>
    <scope>NUCLEOTIDE SEQUENCE</scope>
    <source>
        <strain evidence="1">KR_2_A2</strain>
    </source>
</reference>
<evidence type="ECO:0000313" key="1">
    <source>
        <dbReference type="EMBL" id="KAF4141359.1"/>
    </source>
</evidence>
<dbReference type="EMBL" id="JAACNO010001352">
    <property type="protein sequence ID" value="KAF4141359.1"/>
    <property type="molecule type" value="Genomic_DNA"/>
</dbReference>
<dbReference type="Proteomes" id="UP000704712">
    <property type="component" value="Unassembled WGS sequence"/>
</dbReference>
<accession>A0A8S9UQM8</accession>
<dbReference type="AlphaFoldDB" id="A0A8S9UQM8"/>